<accession>A0A521EAK6</accession>
<gene>
    <name evidence="4" type="ORF">SAMN06265379_10877</name>
</gene>
<feature type="signal peptide" evidence="3">
    <location>
        <begin position="1"/>
        <end position="24"/>
    </location>
</feature>
<keyword evidence="1" id="KW-0175">Coiled coil</keyword>
<feature type="chain" id="PRO_5021873809" description="tRNA (Guanine-N1)-methyltransferase" evidence="3">
    <location>
        <begin position="25"/>
        <end position="202"/>
    </location>
</feature>
<feature type="transmembrane region" description="Helical" evidence="2">
    <location>
        <begin position="133"/>
        <end position="152"/>
    </location>
</feature>
<proteinExistence type="predicted"/>
<sequence>MKKLFTSALLVLICFLGHTTQAKAQQNEQSGLDQGTLDSQFDYIIKKSNSYEAFQVVRRTWLYKIKSNTLDSVKALSDSIISLENNVQEQQKEINVLKSSLQETNQELEVATNEKDSFAFIGMRLTKGTYSTMVWTIIFVLILALLVAIFLFKRSNAITIKTKESLHDKQEEFDAHRKWALEREQTLARDLNKLKQKYKGLD</sequence>
<name>A0A521EAK6_SACCC</name>
<dbReference type="AlphaFoldDB" id="A0A521EAK6"/>
<protein>
    <recommendedName>
        <fullName evidence="6">tRNA (Guanine-N1)-methyltransferase</fullName>
    </recommendedName>
</protein>
<keyword evidence="5" id="KW-1185">Reference proteome</keyword>
<evidence type="ECO:0008006" key="6">
    <source>
        <dbReference type="Google" id="ProtNLM"/>
    </source>
</evidence>
<keyword evidence="2" id="KW-0812">Transmembrane</keyword>
<keyword evidence="2" id="KW-1133">Transmembrane helix</keyword>
<evidence type="ECO:0000256" key="3">
    <source>
        <dbReference type="SAM" id="SignalP"/>
    </source>
</evidence>
<reference evidence="4 5" key="1">
    <citation type="submission" date="2017-05" db="EMBL/GenBank/DDBJ databases">
        <authorList>
            <person name="Varghese N."/>
            <person name="Submissions S."/>
        </authorList>
    </citation>
    <scope>NUCLEOTIDE SEQUENCE [LARGE SCALE GENOMIC DNA]</scope>
    <source>
        <strain evidence="4 5">DSM 27040</strain>
    </source>
</reference>
<dbReference type="OrthoDB" id="981213at2"/>
<organism evidence="4 5">
    <name type="scientific">Saccharicrinis carchari</name>
    <dbReference type="NCBI Taxonomy" id="1168039"/>
    <lineage>
        <taxon>Bacteria</taxon>
        <taxon>Pseudomonadati</taxon>
        <taxon>Bacteroidota</taxon>
        <taxon>Bacteroidia</taxon>
        <taxon>Marinilabiliales</taxon>
        <taxon>Marinilabiliaceae</taxon>
        <taxon>Saccharicrinis</taxon>
    </lineage>
</organism>
<dbReference type="RefSeq" id="WP_142534130.1">
    <property type="nucleotide sequence ID" value="NZ_FXTB01000008.1"/>
</dbReference>
<dbReference type="EMBL" id="FXTB01000008">
    <property type="protein sequence ID" value="SMO80965.1"/>
    <property type="molecule type" value="Genomic_DNA"/>
</dbReference>
<evidence type="ECO:0000256" key="1">
    <source>
        <dbReference type="SAM" id="Coils"/>
    </source>
</evidence>
<dbReference type="Proteomes" id="UP000319040">
    <property type="component" value="Unassembled WGS sequence"/>
</dbReference>
<evidence type="ECO:0000256" key="2">
    <source>
        <dbReference type="SAM" id="Phobius"/>
    </source>
</evidence>
<feature type="coiled-coil region" evidence="1">
    <location>
        <begin position="73"/>
        <end position="114"/>
    </location>
</feature>
<keyword evidence="3" id="KW-0732">Signal</keyword>
<keyword evidence="2" id="KW-0472">Membrane</keyword>
<evidence type="ECO:0000313" key="5">
    <source>
        <dbReference type="Proteomes" id="UP000319040"/>
    </source>
</evidence>
<evidence type="ECO:0000313" key="4">
    <source>
        <dbReference type="EMBL" id="SMO80965.1"/>
    </source>
</evidence>